<evidence type="ECO:0000313" key="1">
    <source>
        <dbReference type="EMBL" id="KAJ3836704.1"/>
    </source>
</evidence>
<accession>A0AA38P5I8</accession>
<evidence type="ECO:0000313" key="2">
    <source>
        <dbReference type="Proteomes" id="UP001163846"/>
    </source>
</evidence>
<dbReference type="AlphaFoldDB" id="A0AA38P5I8"/>
<protein>
    <submittedName>
        <fullName evidence="1">Uncharacterized protein</fullName>
    </submittedName>
</protein>
<keyword evidence="2" id="KW-1185">Reference proteome</keyword>
<dbReference type="EMBL" id="MU806299">
    <property type="protein sequence ID" value="KAJ3836704.1"/>
    <property type="molecule type" value="Genomic_DNA"/>
</dbReference>
<proteinExistence type="predicted"/>
<sequence>MYKERVFGILLPDAFLEQLEVYKRIYAEMMANDPHRDEPGFSHEASLTAANVASVNLTCKANEVIYSRHPNRLGARPLPVFSTPERDEYQNCIVLMRNVKPGATLDIPQETIDAIAEAIGYDGKPSVYIYE</sequence>
<organism evidence="1 2">
    <name type="scientific">Lentinula raphanica</name>
    <dbReference type="NCBI Taxonomy" id="153919"/>
    <lineage>
        <taxon>Eukaryota</taxon>
        <taxon>Fungi</taxon>
        <taxon>Dikarya</taxon>
        <taxon>Basidiomycota</taxon>
        <taxon>Agaricomycotina</taxon>
        <taxon>Agaricomycetes</taxon>
        <taxon>Agaricomycetidae</taxon>
        <taxon>Agaricales</taxon>
        <taxon>Marasmiineae</taxon>
        <taxon>Omphalotaceae</taxon>
        <taxon>Lentinula</taxon>
    </lineage>
</organism>
<gene>
    <name evidence="1" type="ORF">F5878DRAFT_643333</name>
</gene>
<comment type="caution">
    <text evidence="1">The sequence shown here is derived from an EMBL/GenBank/DDBJ whole genome shotgun (WGS) entry which is preliminary data.</text>
</comment>
<dbReference type="Proteomes" id="UP001163846">
    <property type="component" value="Unassembled WGS sequence"/>
</dbReference>
<reference evidence="1" key="1">
    <citation type="submission" date="2022-08" db="EMBL/GenBank/DDBJ databases">
        <authorList>
            <consortium name="DOE Joint Genome Institute"/>
            <person name="Min B."/>
            <person name="Riley R."/>
            <person name="Sierra-Patev S."/>
            <person name="Naranjo-Ortiz M."/>
            <person name="Looney B."/>
            <person name="Konkel Z."/>
            <person name="Slot J.C."/>
            <person name="Sakamoto Y."/>
            <person name="Steenwyk J.L."/>
            <person name="Rokas A."/>
            <person name="Carro J."/>
            <person name="Camarero S."/>
            <person name="Ferreira P."/>
            <person name="Molpeceres G."/>
            <person name="Ruiz-Duenas F.J."/>
            <person name="Serrano A."/>
            <person name="Henrissat B."/>
            <person name="Drula E."/>
            <person name="Hughes K.W."/>
            <person name="Mata J.L."/>
            <person name="Ishikawa N.K."/>
            <person name="Vargas-Isla R."/>
            <person name="Ushijima S."/>
            <person name="Smith C.A."/>
            <person name="Ahrendt S."/>
            <person name="Andreopoulos W."/>
            <person name="He G."/>
            <person name="Labutti K."/>
            <person name="Lipzen A."/>
            <person name="Ng V."/>
            <person name="Sandor L."/>
            <person name="Barry K."/>
            <person name="Martinez A.T."/>
            <person name="Xiao Y."/>
            <person name="Gibbons J.G."/>
            <person name="Terashima K."/>
            <person name="Hibbett D.S."/>
            <person name="Grigoriev I.V."/>
        </authorList>
    </citation>
    <scope>NUCLEOTIDE SEQUENCE</scope>
    <source>
        <strain evidence="1">TFB9207</strain>
    </source>
</reference>
<name>A0AA38P5I8_9AGAR</name>